<evidence type="ECO:0000313" key="3">
    <source>
        <dbReference type="Proteomes" id="UP001301769"/>
    </source>
</evidence>
<proteinExistence type="predicted"/>
<name>A0AAN6XYS2_9PEZI</name>
<evidence type="ECO:0000256" key="1">
    <source>
        <dbReference type="SAM" id="Phobius"/>
    </source>
</evidence>
<comment type="caution">
    <text evidence="2">The sequence shown here is derived from an EMBL/GenBank/DDBJ whole genome shotgun (WGS) entry which is preliminary data.</text>
</comment>
<feature type="transmembrane region" description="Helical" evidence="1">
    <location>
        <begin position="177"/>
        <end position="199"/>
    </location>
</feature>
<feature type="transmembrane region" description="Helical" evidence="1">
    <location>
        <begin position="29"/>
        <end position="50"/>
    </location>
</feature>
<dbReference type="Proteomes" id="UP001301769">
    <property type="component" value="Unassembled WGS sequence"/>
</dbReference>
<dbReference type="EMBL" id="MU858206">
    <property type="protein sequence ID" value="KAK4209403.1"/>
    <property type="molecule type" value="Genomic_DNA"/>
</dbReference>
<gene>
    <name evidence="2" type="ORF">QBC37DRAFT_430433</name>
</gene>
<sequence length="374" mass="41646">MPSAETEKKRIVYDWGSMLMLWGFQGLKLFYTSSALCFISLFLSLTPVLWSPSSWLSWLMISMQAVSEFAYLPDYEMIDAMAKDEVSRRCMTFDAKVNATQGPTAAVEVVNGWYGPGAYLAWLLTAYVAAFSSIWRSKCAQSQEGDMLDGEMVGALLYPMVALFDVFVRLVRCKVDAQMSAALFVLFSALMVFGPTSRLSWQVDGEDFDLEVFPKTNRSWAWKFAGFLVHGFVITLIGEPYAYTLELLLPVYIMIFAVMLYAPIHGERLSEEYPYTMTVYRPRAERVAVFGVLQIIFLSVAWGKIGSPVPITGASLWDMDQIAGLVSAVAALLFFRMSGVVSLVSEVRNRLAGFRQVAGDESGIELSIQGRGTA</sequence>
<reference evidence="2" key="1">
    <citation type="journal article" date="2023" name="Mol. Phylogenet. Evol.">
        <title>Genome-scale phylogeny and comparative genomics of the fungal order Sordariales.</title>
        <authorList>
            <person name="Hensen N."/>
            <person name="Bonometti L."/>
            <person name="Westerberg I."/>
            <person name="Brannstrom I.O."/>
            <person name="Guillou S."/>
            <person name="Cros-Aarteil S."/>
            <person name="Calhoun S."/>
            <person name="Haridas S."/>
            <person name="Kuo A."/>
            <person name="Mondo S."/>
            <person name="Pangilinan J."/>
            <person name="Riley R."/>
            <person name="LaButti K."/>
            <person name="Andreopoulos B."/>
            <person name="Lipzen A."/>
            <person name="Chen C."/>
            <person name="Yan M."/>
            <person name="Daum C."/>
            <person name="Ng V."/>
            <person name="Clum A."/>
            <person name="Steindorff A."/>
            <person name="Ohm R.A."/>
            <person name="Martin F."/>
            <person name="Silar P."/>
            <person name="Natvig D.O."/>
            <person name="Lalanne C."/>
            <person name="Gautier V."/>
            <person name="Ament-Velasquez S.L."/>
            <person name="Kruys A."/>
            <person name="Hutchinson M.I."/>
            <person name="Powell A.J."/>
            <person name="Barry K."/>
            <person name="Miller A.N."/>
            <person name="Grigoriev I.V."/>
            <person name="Debuchy R."/>
            <person name="Gladieux P."/>
            <person name="Hiltunen Thoren M."/>
            <person name="Johannesson H."/>
        </authorList>
    </citation>
    <scope>NUCLEOTIDE SEQUENCE</scope>
    <source>
        <strain evidence="2">PSN293</strain>
    </source>
</reference>
<keyword evidence="1" id="KW-0812">Transmembrane</keyword>
<feature type="transmembrane region" description="Helical" evidence="1">
    <location>
        <begin position="284"/>
        <end position="302"/>
    </location>
</feature>
<reference evidence="2" key="2">
    <citation type="submission" date="2023-05" db="EMBL/GenBank/DDBJ databases">
        <authorList>
            <consortium name="Lawrence Berkeley National Laboratory"/>
            <person name="Steindorff A."/>
            <person name="Hensen N."/>
            <person name="Bonometti L."/>
            <person name="Westerberg I."/>
            <person name="Brannstrom I.O."/>
            <person name="Guillou S."/>
            <person name="Cros-Aarteil S."/>
            <person name="Calhoun S."/>
            <person name="Haridas S."/>
            <person name="Kuo A."/>
            <person name="Mondo S."/>
            <person name="Pangilinan J."/>
            <person name="Riley R."/>
            <person name="Labutti K."/>
            <person name="Andreopoulos B."/>
            <person name="Lipzen A."/>
            <person name="Chen C."/>
            <person name="Yanf M."/>
            <person name="Daum C."/>
            <person name="Ng V."/>
            <person name="Clum A."/>
            <person name="Ohm R."/>
            <person name="Martin F."/>
            <person name="Silar P."/>
            <person name="Natvig D."/>
            <person name="Lalanne C."/>
            <person name="Gautier V."/>
            <person name="Ament-Velasquez S.L."/>
            <person name="Kruys A."/>
            <person name="Hutchinson M.I."/>
            <person name="Powell A.J."/>
            <person name="Barry K."/>
            <person name="Miller A.N."/>
            <person name="Grigoriev I.V."/>
            <person name="Debuchy R."/>
            <person name="Gladieux P."/>
            <person name="Thoren M.H."/>
            <person name="Johannesson H."/>
        </authorList>
    </citation>
    <scope>NUCLEOTIDE SEQUENCE</scope>
    <source>
        <strain evidence="2">PSN293</strain>
    </source>
</reference>
<feature type="transmembrane region" description="Helical" evidence="1">
    <location>
        <begin position="243"/>
        <end position="264"/>
    </location>
</feature>
<feature type="transmembrane region" description="Helical" evidence="1">
    <location>
        <begin position="152"/>
        <end position="171"/>
    </location>
</feature>
<keyword evidence="1" id="KW-0472">Membrane</keyword>
<protein>
    <submittedName>
        <fullName evidence="2">Uncharacterized protein</fullName>
    </submittedName>
</protein>
<feature type="transmembrane region" description="Helical" evidence="1">
    <location>
        <begin position="220"/>
        <end position="237"/>
    </location>
</feature>
<keyword evidence="3" id="KW-1185">Reference proteome</keyword>
<organism evidence="2 3">
    <name type="scientific">Rhypophila decipiens</name>
    <dbReference type="NCBI Taxonomy" id="261697"/>
    <lineage>
        <taxon>Eukaryota</taxon>
        <taxon>Fungi</taxon>
        <taxon>Dikarya</taxon>
        <taxon>Ascomycota</taxon>
        <taxon>Pezizomycotina</taxon>
        <taxon>Sordariomycetes</taxon>
        <taxon>Sordariomycetidae</taxon>
        <taxon>Sordariales</taxon>
        <taxon>Naviculisporaceae</taxon>
        <taxon>Rhypophila</taxon>
    </lineage>
</organism>
<feature type="transmembrane region" description="Helical" evidence="1">
    <location>
        <begin position="322"/>
        <end position="345"/>
    </location>
</feature>
<accession>A0AAN6XYS2</accession>
<dbReference type="AlphaFoldDB" id="A0AAN6XYS2"/>
<keyword evidence="1" id="KW-1133">Transmembrane helix</keyword>
<evidence type="ECO:0000313" key="2">
    <source>
        <dbReference type="EMBL" id="KAK4209403.1"/>
    </source>
</evidence>
<feature type="transmembrane region" description="Helical" evidence="1">
    <location>
        <begin position="113"/>
        <end position="131"/>
    </location>
</feature>